<evidence type="ECO:0000256" key="3">
    <source>
        <dbReference type="ARBA" id="ARBA00023295"/>
    </source>
</evidence>
<dbReference type="EMBL" id="SMLG01000002">
    <property type="protein sequence ID" value="TDE45895.1"/>
    <property type="molecule type" value="Genomic_DNA"/>
</dbReference>
<comment type="similarity">
    <text evidence="1 4">Belongs to the glycosyl hydrolase 28 family.</text>
</comment>
<reference evidence="5 6" key="1">
    <citation type="submission" date="2019-03" db="EMBL/GenBank/DDBJ databases">
        <title>Novel species of Flavobacterium.</title>
        <authorList>
            <person name="Liu Q."/>
            <person name="Xin Y.-H."/>
        </authorList>
    </citation>
    <scope>NUCLEOTIDE SEQUENCE [LARGE SCALE GENOMIC DNA]</scope>
    <source>
        <strain evidence="5 6">LB3P52</strain>
    </source>
</reference>
<dbReference type="Proteomes" id="UP000294814">
    <property type="component" value="Unassembled WGS sequence"/>
</dbReference>
<dbReference type="AlphaFoldDB" id="A0A4R5FAK6"/>
<proteinExistence type="inferred from homology"/>
<evidence type="ECO:0000256" key="1">
    <source>
        <dbReference type="ARBA" id="ARBA00008834"/>
    </source>
</evidence>
<protein>
    <submittedName>
        <fullName evidence="5">DUF1565 domain-containing protein</fullName>
    </submittedName>
</protein>
<dbReference type="GO" id="GO:0005975">
    <property type="term" value="P:carbohydrate metabolic process"/>
    <property type="evidence" value="ECO:0007669"/>
    <property type="project" value="InterPro"/>
</dbReference>
<keyword evidence="6" id="KW-1185">Reference proteome</keyword>
<dbReference type="InterPro" id="IPR012334">
    <property type="entry name" value="Pectin_lyas_fold"/>
</dbReference>
<evidence type="ECO:0000313" key="6">
    <source>
        <dbReference type="Proteomes" id="UP000294814"/>
    </source>
</evidence>
<evidence type="ECO:0000256" key="2">
    <source>
        <dbReference type="ARBA" id="ARBA00022801"/>
    </source>
</evidence>
<dbReference type="InterPro" id="IPR011050">
    <property type="entry name" value="Pectin_lyase_fold/virulence"/>
</dbReference>
<organism evidence="5 6">
    <name type="scientific">Flavobacterium rhamnosiphilum</name>
    <dbReference type="NCBI Taxonomy" id="2541724"/>
    <lineage>
        <taxon>Bacteria</taxon>
        <taxon>Pseudomonadati</taxon>
        <taxon>Bacteroidota</taxon>
        <taxon>Flavobacteriia</taxon>
        <taxon>Flavobacteriales</taxon>
        <taxon>Flavobacteriaceae</taxon>
        <taxon>Flavobacterium</taxon>
    </lineage>
</organism>
<evidence type="ECO:0000256" key="4">
    <source>
        <dbReference type="RuleBase" id="RU361169"/>
    </source>
</evidence>
<dbReference type="SMART" id="SM00710">
    <property type="entry name" value="PbH1"/>
    <property type="match status" value="7"/>
</dbReference>
<dbReference type="RefSeq" id="WP_131915248.1">
    <property type="nucleotide sequence ID" value="NZ_SMLG01000002.1"/>
</dbReference>
<comment type="caution">
    <text evidence="5">The sequence shown here is derived from an EMBL/GenBank/DDBJ whole genome shotgun (WGS) entry which is preliminary data.</text>
</comment>
<gene>
    <name evidence="5" type="ORF">E0I26_04200</name>
</gene>
<dbReference type="SUPFAM" id="SSF51126">
    <property type="entry name" value="Pectin lyase-like"/>
    <property type="match status" value="1"/>
</dbReference>
<dbReference type="GO" id="GO:0004650">
    <property type="term" value="F:polygalacturonase activity"/>
    <property type="evidence" value="ECO:0007669"/>
    <property type="project" value="InterPro"/>
</dbReference>
<dbReference type="InterPro" id="IPR000743">
    <property type="entry name" value="Glyco_hydro_28"/>
</dbReference>
<dbReference type="InterPro" id="IPR051801">
    <property type="entry name" value="GH28_Enzymes"/>
</dbReference>
<dbReference type="PANTHER" id="PTHR31339">
    <property type="entry name" value="PECTIN LYASE-RELATED"/>
    <property type="match status" value="1"/>
</dbReference>
<sequence>MRIKNIIIIVLLCLNATVLAAKDFSVSLFGIESDGKTLNTKSIQFAIDHINQNGGGRLVFHAGRYLSGTINLKSNVILHLEDGATILGSLNPFDYEKTKDFPSFLFAFNQENMGITGKGVIDGQGKFVARNVVANIEKGLTKDSYKYGRASEASRPMGLYFRECKNVKIEGVTFRNSASWNQTYDQCQNLTIDGITIDNVDYWNNDGIDIVDCDKVSVTNCYIDAADDGICLKSHDSKRFCNDIYIANNTVRSSANAIKFGTLGHGGFKNVKIINNIVFDTYRSAIALESVDSGFLENIEIDGLRVYNTGNLIFLRIGERTKKERKSTLNNIKISNVYAEIPATKPDAGYSYEGPIEDLPRNISPAIIITGLPGLLISDVVFKNFEIRHPGGGNALYANVPLNKLNTIPEIPAQYPDFSMFKELPSWGVYIRHAKGIDFSNIEMKVDKTDFRVPIVLDDVHNSKFSGLKINQIVNKKEIYQNSSTKIEIK</sequence>
<keyword evidence="2 4" id="KW-0378">Hydrolase</keyword>
<dbReference type="InterPro" id="IPR006626">
    <property type="entry name" value="PbH1"/>
</dbReference>
<accession>A0A4R5FAK6</accession>
<dbReference type="PANTHER" id="PTHR31339:SF9">
    <property type="entry name" value="PLASMIN AND FIBRONECTIN-BINDING PROTEIN A"/>
    <property type="match status" value="1"/>
</dbReference>
<evidence type="ECO:0000313" key="5">
    <source>
        <dbReference type="EMBL" id="TDE45895.1"/>
    </source>
</evidence>
<dbReference type="OrthoDB" id="9795222at2"/>
<dbReference type="Gene3D" id="2.160.20.10">
    <property type="entry name" value="Single-stranded right-handed beta-helix, Pectin lyase-like"/>
    <property type="match status" value="1"/>
</dbReference>
<name>A0A4R5FAK6_9FLAO</name>
<dbReference type="Pfam" id="PF00295">
    <property type="entry name" value="Glyco_hydro_28"/>
    <property type="match status" value="1"/>
</dbReference>
<keyword evidence="3 4" id="KW-0326">Glycosidase</keyword>